<dbReference type="EMBL" id="JAKHPW010000016">
    <property type="protein sequence ID" value="MCZ3622824.1"/>
    <property type="molecule type" value="Genomic_DNA"/>
</dbReference>
<evidence type="ECO:0000256" key="2">
    <source>
        <dbReference type="PROSITE-ProRule" id="PRU01248"/>
    </source>
</evidence>
<reference evidence="4 6" key="2">
    <citation type="submission" date="2022-01" db="EMBL/GenBank/DDBJ databases">
        <title>VMRC isolate genome collection.</title>
        <authorList>
            <person name="France M."/>
            <person name="Rutt L."/>
            <person name="Humphrys M."/>
            <person name="Ravel J."/>
        </authorList>
    </citation>
    <scope>NUCLEOTIDE SEQUENCE [LARGE SCALE GENOMIC DNA]</scope>
    <source>
        <strain evidence="4 6">C0172B4</strain>
    </source>
</reference>
<dbReference type="AlphaFoldDB" id="A0AAW5WZH2"/>
<evidence type="ECO:0000313" key="4">
    <source>
        <dbReference type="EMBL" id="MCZ3622824.1"/>
    </source>
</evidence>
<dbReference type="InterPro" id="IPR025269">
    <property type="entry name" value="SAM-like_dom"/>
</dbReference>
<evidence type="ECO:0000256" key="1">
    <source>
        <dbReference type="ARBA" id="ARBA00023125"/>
    </source>
</evidence>
<gene>
    <name evidence="4" type="ORF">L2772_08200</name>
    <name evidence="5" type="ORF">L2Z99_07950</name>
</gene>
<evidence type="ECO:0000259" key="3">
    <source>
        <dbReference type="PROSITE" id="PS51900"/>
    </source>
</evidence>
<feature type="domain" description="Core-binding (CB)" evidence="3">
    <location>
        <begin position="64"/>
        <end position="154"/>
    </location>
</feature>
<comment type="caution">
    <text evidence="5">The sequence shown here is derived from an EMBL/GenBank/DDBJ whole genome shotgun (WGS) entry which is preliminary data.</text>
</comment>
<organism evidence="5 7">
    <name type="scientific">Lactobacillus mulieris</name>
    <dbReference type="NCBI Taxonomy" id="2508708"/>
    <lineage>
        <taxon>Bacteria</taxon>
        <taxon>Bacillati</taxon>
        <taxon>Bacillota</taxon>
        <taxon>Bacilli</taxon>
        <taxon>Lactobacillales</taxon>
        <taxon>Lactobacillaceae</taxon>
        <taxon>Lactobacillus</taxon>
    </lineage>
</organism>
<dbReference type="SUPFAM" id="SSF56349">
    <property type="entry name" value="DNA breaking-rejoining enzymes"/>
    <property type="match status" value="1"/>
</dbReference>
<dbReference type="GO" id="GO:0003677">
    <property type="term" value="F:DNA binding"/>
    <property type="evidence" value="ECO:0007669"/>
    <property type="project" value="UniProtKB-UniRule"/>
</dbReference>
<dbReference type="Gene3D" id="1.10.150.130">
    <property type="match status" value="1"/>
</dbReference>
<evidence type="ECO:0000313" key="6">
    <source>
        <dbReference type="Proteomes" id="UP001211420"/>
    </source>
</evidence>
<evidence type="ECO:0000313" key="5">
    <source>
        <dbReference type="EMBL" id="MCZ9678982.1"/>
    </source>
</evidence>
<sequence>MSITKITTGKNTGGYRVRIQPIDPVTKKVIKIRSKTVSTRKEAQKLERQMWADYENKKIAQVEKTEEVFSTAFSNYCENEYKAGRWSYATYSDWNYTVRLVVEFFGKAKIKDINMDLIRTFARNYIASHKATVARNSTIDRRLQHLRQYFSILKEEGLVINPVPRNALKKFFRYDEFSITSEKYVFSEDEVISIKEEIISKLPQLPTNFWGSRIAILLALDTGMRPQEIQAVKWAQLIKDGT</sequence>
<dbReference type="InterPro" id="IPR010998">
    <property type="entry name" value="Integrase_recombinase_N"/>
</dbReference>
<protein>
    <submittedName>
        <fullName evidence="5">Phage integrase SAM-like domain-containing protein</fullName>
    </submittedName>
</protein>
<dbReference type="RefSeq" id="WP_269255161.1">
    <property type="nucleotide sequence ID" value="NZ_JAKHEY010000017.1"/>
</dbReference>
<dbReference type="Proteomes" id="UP001211420">
    <property type="component" value="Unassembled WGS sequence"/>
</dbReference>
<reference evidence="5" key="1">
    <citation type="submission" date="2022-01" db="EMBL/GenBank/DDBJ databases">
        <title>STING isolate genome collection.</title>
        <authorList>
            <person name="France M."/>
            <person name="Rutt L."/>
            <person name="Humphrys M."/>
            <person name="Ravel J."/>
        </authorList>
    </citation>
    <scope>NUCLEOTIDE SEQUENCE</scope>
    <source>
        <strain evidence="5">C0081E5</strain>
    </source>
</reference>
<dbReference type="InterPro" id="IPR011010">
    <property type="entry name" value="DNA_brk_join_enz"/>
</dbReference>
<dbReference type="EMBL" id="JAKHEY010000017">
    <property type="protein sequence ID" value="MCZ9678982.1"/>
    <property type="molecule type" value="Genomic_DNA"/>
</dbReference>
<name>A0AAW5WZH2_9LACO</name>
<keyword evidence="6" id="KW-1185">Reference proteome</keyword>
<dbReference type="Pfam" id="PF13102">
    <property type="entry name" value="Phage_int_SAM_5"/>
    <property type="match status" value="1"/>
</dbReference>
<proteinExistence type="predicted"/>
<keyword evidence="1 2" id="KW-0238">DNA-binding</keyword>
<dbReference type="InterPro" id="IPR044068">
    <property type="entry name" value="CB"/>
</dbReference>
<dbReference type="PROSITE" id="PS51900">
    <property type="entry name" value="CB"/>
    <property type="match status" value="1"/>
</dbReference>
<evidence type="ECO:0000313" key="7">
    <source>
        <dbReference type="Proteomes" id="UP001211566"/>
    </source>
</evidence>
<accession>A0AAW5WZH2</accession>
<dbReference type="Proteomes" id="UP001211566">
    <property type="component" value="Unassembled WGS sequence"/>
</dbReference>